<dbReference type="InterPro" id="IPR003959">
    <property type="entry name" value="ATPase_AAA_core"/>
</dbReference>
<evidence type="ECO:0000256" key="2">
    <source>
        <dbReference type="ARBA" id="ARBA00022741"/>
    </source>
</evidence>
<evidence type="ECO:0000256" key="3">
    <source>
        <dbReference type="ARBA" id="ARBA00022787"/>
    </source>
</evidence>
<organism evidence="7 8">
    <name type="scientific">Trichoderma harzianum</name>
    <name type="common">Hypocrea lixii</name>
    <dbReference type="NCBI Taxonomy" id="5544"/>
    <lineage>
        <taxon>Eukaryota</taxon>
        <taxon>Fungi</taxon>
        <taxon>Dikarya</taxon>
        <taxon>Ascomycota</taxon>
        <taxon>Pezizomycotina</taxon>
        <taxon>Sordariomycetes</taxon>
        <taxon>Hypocreomycetidae</taxon>
        <taxon>Hypocreales</taxon>
        <taxon>Hypocreaceae</taxon>
        <taxon>Trichoderma</taxon>
    </lineage>
</organism>
<dbReference type="InterPro" id="IPR051701">
    <property type="entry name" value="Mito_OM_Translocase_MSP1"/>
</dbReference>
<evidence type="ECO:0000313" key="7">
    <source>
        <dbReference type="EMBL" id="PNP59487.1"/>
    </source>
</evidence>
<dbReference type="Pfam" id="PF00004">
    <property type="entry name" value="AAA"/>
    <property type="match status" value="1"/>
</dbReference>
<evidence type="ECO:0000259" key="6">
    <source>
        <dbReference type="SMART" id="SM00382"/>
    </source>
</evidence>
<evidence type="ECO:0000256" key="1">
    <source>
        <dbReference type="ARBA" id="ARBA00004572"/>
    </source>
</evidence>
<dbReference type="PANTHER" id="PTHR45644:SF56">
    <property type="entry name" value="AAA ATPASE, PUTATIVE (AFU_ORTHOLOGUE AFUA_2G12920)-RELATED"/>
    <property type="match status" value="1"/>
</dbReference>
<dbReference type="GO" id="GO:0005741">
    <property type="term" value="C:mitochondrial outer membrane"/>
    <property type="evidence" value="ECO:0007669"/>
    <property type="project" value="UniProtKB-SubCell"/>
</dbReference>
<dbReference type="InterPro" id="IPR041569">
    <property type="entry name" value="AAA_lid_3"/>
</dbReference>
<dbReference type="GO" id="GO:0005524">
    <property type="term" value="F:ATP binding"/>
    <property type="evidence" value="ECO:0007669"/>
    <property type="project" value="UniProtKB-KW"/>
</dbReference>
<comment type="subcellular location">
    <subcellularLocation>
        <location evidence="1">Mitochondrion outer membrane</location>
        <topology evidence="1">Single-pass membrane protein</topology>
    </subcellularLocation>
</comment>
<keyword evidence="2" id="KW-0547">Nucleotide-binding</keyword>
<dbReference type="GO" id="GO:0016887">
    <property type="term" value="F:ATP hydrolysis activity"/>
    <property type="evidence" value="ECO:0007669"/>
    <property type="project" value="InterPro"/>
</dbReference>
<proteinExistence type="predicted"/>
<keyword evidence="3" id="KW-1000">Mitochondrion outer membrane</keyword>
<keyword evidence="3" id="KW-0472">Membrane</keyword>
<keyword evidence="4" id="KW-0067">ATP-binding</keyword>
<feature type="region of interest" description="Disordered" evidence="5">
    <location>
        <begin position="1"/>
        <end position="66"/>
    </location>
</feature>
<evidence type="ECO:0000313" key="8">
    <source>
        <dbReference type="Proteomes" id="UP000236290"/>
    </source>
</evidence>
<keyword evidence="3" id="KW-0496">Mitochondrion</keyword>
<dbReference type="AlphaFoldDB" id="A0A2K0UNX6"/>
<evidence type="ECO:0000256" key="4">
    <source>
        <dbReference type="ARBA" id="ARBA00022840"/>
    </source>
</evidence>
<comment type="caution">
    <text evidence="7">The sequence shown here is derived from an EMBL/GenBank/DDBJ whole genome shotgun (WGS) entry which is preliminary data.</text>
</comment>
<dbReference type="EMBL" id="MTYI01000007">
    <property type="protein sequence ID" value="PNP59487.1"/>
    <property type="molecule type" value="Genomic_DNA"/>
</dbReference>
<accession>A0A2K0UNX6</accession>
<name>A0A2K0UNX6_TRIHA</name>
<dbReference type="InterPro" id="IPR003593">
    <property type="entry name" value="AAA+_ATPase"/>
</dbReference>
<dbReference type="PANTHER" id="PTHR45644">
    <property type="entry name" value="AAA ATPASE, PUTATIVE (AFU_ORTHOLOGUE AFUA_2G12920)-RELATED-RELATED"/>
    <property type="match status" value="1"/>
</dbReference>
<dbReference type="OrthoDB" id="39734at2759"/>
<dbReference type="Pfam" id="PF17862">
    <property type="entry name" value="AAA_lid_3"/>
    <property type="match status" value="1"/>
</dbReference>
<dbReference type="InterPro" id="IPR027417">
    <property type="entry name" value="P-loop_NTPase"/>
</dbReference>
<gene>
    <name evidence="7" type="ORF">THARTR1_00977</name>
</gene>
<sequence>MEPETKPTSPIVEANAQTPIEMSSKPSEEDSSDNSVSDAKPDTFKRARESSDDESEDERPRKLQFGRYDEELQRNLQITTTFADIHVHSSTIEALENITLPIRHPAAFEHGILAKFPSQSVLLYGPPGTGKTQLVRALAKQSHTKVLAISGADINDKYVGVGEKKIKEMFALARREHPCIIFIDEADAMFCSRSQDSSRSCDRSYLNQFLSEMDGINSGNGRNPVVVAATNRPFDIDEGVMRRLGRRIMVDLPDALSREEILKIHLRGESLAADVDILELAKATVNYTGSDLKNLVYSAAITALREELDLGQELPGSRRILCRNHFLHAKRESPASPIADTVAKIHEFHNKFGNTAQARGAAGPVNKVKSLVAC</sequence>
<dbReference type="SMART" id="SM00382">
    <property type="entry name" value="AAA"/>
    <property type="match status" value="1"/>
</dbReference>
<dbReference type="Gene3D" id="1.10.8.60">
    <property type="match status" value="1"/>
</dbReference>
<evidence type="ECO:0000256" key="5">
    <source>
        <dbReference type="SAM" id="MobiDB-lite"/>
    </source>
</evidence>
<feature type="compositionally biased region" description="Basic and acidic residues" evidence="5">
    <location>
        <begin position="39"/>
        <end position="50"/>
    </location>
</feature>
<feature type="compositionally biased region" description="Polar residues" evidence="5">
    <location>
        <begin position="15"/>
        <end position="25"/>
    </location>
</feature>
<dbReference type="Gene3D" id="3.40.50.300">
    <property type="entry name" value="P-loop containing nucleotide triphosphate hydrolases"/>
    <property type="match status" value="1"/>
</dbReference>
<feature type="domain" description="AAA+ ATPase" evidence="6">
    <location>
        <begin position="117"/>
        <end position="254"/>
    </location>
</feature>
<reference evidence="7 8" key="1">
    <citation type="submission" date="2017-02" db="EMBL/GenBank/DDBJ databases">
        <title>Genomes of Trichoderma spp. with biocontrol activity.</title>
        <authorList>
            <person name="Gardiner D."/>
            <person name="Kazan K."/>
            <person name="Vos C."/>
            <person name="Harvey P."/>
        </authorList>
    </citation>
    <scope>NUCLEOTIDE SEQUENCE [LARGE SCALE GENOMIC DNA]</scope>
    <source>
        <strain evidence="7 8">Tr1</strain>
    </source>
</reference>
<dbReference type="Proteomes" id="UP000236290">
    <property type="component" value="Unassembled WGS sequence"/>
</dbReference>
<protein>
    <recommendedName>
        <fullName evidence="6">AAA+ ATPase domain-containing protein</fullName>
    </recommendedName>
</protein>
<dbReference type="SUPFAM" id="SSF52540">
    <property type="entry name" value="P-loop containing nucleoside triphosphate hydrolases"/>
    <property type="match status" value="1"/>
</dbReference>